<keyword evidence="1" id="KW-1133">Transmembrane helix</keyword>
<dbReference type="PANTHER" id="PTHR30015">
    <property type="entry name" value="MRR RESTRICTION SYSTEM PROTEIN"/>
    <property type="match status" value="1"/>
</dbReference>
<evidence type="ECO:0000256" key="1">
    <source>
        <dbReference type="SAM" id="Phobius"/>
    </source>
</evidence>
<name>A0A921T5A8_9BACL</name>
<keyword evidence="3" id="KW-0255">Endonuclease</keyword>
<accession>A0A921T5A8</accession>
<dbReference type="GO" id="GO:0009307">
    <property type="term" value="P:DNA restriction-modification system"/>
    <property type="evidence" value="ECO:0007669"/>
    <property type="project" value="InterPro"/>
</dbReference>
<keyword evidence="3" id="KW-0540">Nuclease</keyword>
<comment type="caution">
    <text evidence="3">The sequence shown here is derived from an EMBL/GenBank/DDBJ whole genome shotgun (WGS) entry which is preliminary data.</text>
</comment>
<dbReference type="PANTHER" id="PTHR30015:SF6">
    <property type="entry name" value="SLL1429 PROTEIN"/>
    <property type="match status" value="1"/>
</dbReference>
<dbReference type="SUPFAM" id="SSF52980">
    <property type="entry name" value="Restriction endonuclease-like"/>
    <property type="match status" value="1"/>
</dbReference>
<dbReference type="InterPro" id="IPR011335">
    <property type="entry name" value="Restrct_endonuc-II-like"/>
</dbReference>
<dbReference type="InterPro" id="IPR007560">
    <property type="entry name" value="Restrct_endonuc_IV_Mrr"/>
</dbReference>
<dbReference type="InterPro" id="IPR011856">
    <property type="entry name" value="tRNA_endonuc-like_dom_sf"/>
</dbReference>
<evidence type="ECO:0000313" key="4">
    <source>
        <dbReference type="Proteomes" id="UP000700212"/>
    </source>
</evidence>
<dbReference type="EMBL" id="DYTV01000102">
    <property type="protein sequence ID" value="HJH11568.1"/>
    <property type="molecule type" value="Genomic_DNA"/>
</dbReference>
<dbReference type="Proteomes" id="UP000700212">
    <property type="component" value="Unassembled WGS sequence"/>
</dbReference>
<gene>
    <name evidence="3" type="ORF">K8V30_07810</name>
</gene>
<feature type="domain" description="Restriction endonuclease type IV Mrr" evidence="2">
    <location>
        <begin position="67"/>
        <end position="176"/>
    </location>
</feature>
<sequence length="176" mass="19583">MARTAKSAAAPTLIKAIAIATAGIVIVKTGDFMRGLIVFFIVLLALAALLILWRFLKPAKRRSLQEIDTMNGHDFEAYLAELFKRHGYKAKVTSASGDYGADLILQKDGERIVVQAKRYKNNVGIRAVQEVIPAIAYYKADCAWVVTNSYLTKQAERLAEANDVVVIDRDELIKWL</sequence>
<dbReference type="Gene3D" id="3.40.1350.10">
    <property type="match status" value="1"/>
</dbReference>
<protein>
    <submittedName>
        <fullName evidence="3">Restriction endonuclease</fullName>
    </submittedName>
</protein>
<dbReference type="InterPro" id="IPR052906">
    <property type="entry name" value="Type_IV_Methyl-Rstrct_Enzyme"/>
</dbReference>
<proteinExistence type="predicted"/>
<reference evidence="3" key="1">
    <citation type="journal article" date="2021" name="PeerJ">
        <title>Extensive microbial diversity within the chicken gut microbiome revealed by metagenomics and culture.</title>
        <authorList>
            <person name="Gilroy R."/>
            <person name="Ravi A."/>
            <person name="Getino M."/>
            <person name="Pursley I."/>
            <person name="Horton D.L."/>
            <person name="Alikhan N.F."/>
            <person name="Baker D."/>
            <person name="Gharbi K."/>
            <person name="Hall N."/>
            <person name="Watson M."/>
            <person name="Adriaenssens E.M."/>
            <person name="Foster-Nyarko E."/>
            <person name="Jarju S."/>
            <person name="Secka A."/>
            <person name="Antonio M."/>
            <person name="Oren A."/>
            <person name="Chaudhuri R.R."/>
            <person name="La Ragione R."/>
            <person name="Hildebrand F."/>
            <person name="Pallen M.J."/>
        </authorList>
    </citation>
    <scope>NUCLEOTIDE SEQUENCE</scope>
    <source>
        <strain evidence="3">CHK160-4876</strain>
    </source>
</reference>
<dbReference type="AlphaFoldDB" id="A0A921T5A8"/>
<evidence type="ECO:0000259" key="2">
    <source>
        <dbReference type="Pfam" id="PF04471"/>
    </source>
</evidence>
<reference evidence="3" key="2">
    <citation type="submission" date="2021-09" db="EMBL/GenBank/DDBJ databases">
        <authorList>
            <person name="Gilroy R."/>
        </authorList>
    </citation>
    <scope>NUCLEOTIDE SEQUENCE</scope>
    <source>
        <strain evidence="3">CHK160-4876</strain>
    </source>
</reference>
<keyword evidence="1" id="KW-0812">Transmembrane</keyword>
<dbReference type="GO" id="GO:0015666">
    <property type="term" value="F:restriction endodeoxyribonuclease activity"/>
    <property type="evidence" value="ECO:0007669"/>
    <property type="project" value="TreeGrafter"/>
</dbReference>
<dbReference type="GO" id="GO:0003677">
    <property type="term" value="F:DNA binding"/>
    <property type="evidence" value="ECO:0007669"/>
    <property type="project" value="InterPro"/>
</dbReference>
<feature type="transmembrane region" description="Helical" evidence="1">
    <location>
        <begin position="12"/>
        <end position="30"/>
    </location>
</feature>
<keyword evidence="1" id="KW-0472">Membrane</keyword>
<dbReference type="Pfam" id="PF04471">
    <property type="entry name" value="Mrr_cat"/>
    <property type="match status" value="1"/>
</dbReference>
<feature type="transmembrane region" description="Helical" evidence="1">
    <location>
        <begin position="36"/>
        <end position="56"/>
    </location>
</feature>
<evidence type="ECO:0000313" key="3">
    <source>
        <dbReference type="EMBL" id="HJH11568.1"/>
    </source>
</evidence>
<organism evidence="3 4">
    <name type="scientific">Metalysinibacillus jejuensis</name>
    <dbReference type="NCBI Taxonomy" id="914327"/>
    <lineage>
        <taxon>Bacteria</taxon>
        <taxon>Bacillati</taxon>
        <taxon>Bacillota</taxon>
        <taxon>Bacilli</taxon>
        <taxon>Bacillales</taxon>
        <taxon>Caryophanaceae</taxon>
        <taxon>Metalysinibacillus</taxon>
    </lineage>
</organism>
<keyword evidence="3" id="KW-0378">Hydrolase</keyword>